<comment type="caution">
    <text evidence="1">The sequence shown here is derived from an EMBL/GenBank/DDBJ whole genome shotgun (WGS) entry which is preliminary data.</text>
</comment>
<name>A0A437AJI2_9MICR</name>
<organism evidence="1 2">
    <name type="scientific">Tubulinosema ratisbonensis</name>
    <dbReference type="NCBI Taxonomy" id="291195"/>
    <lineage>
        <taxon>Eukaryota</taxon>
        <taxon>Fungi</taxon>
        <taxon>Fungi incertae sedis</taxon>
        <taxon>Microsporidia</taxon>
        <taxon>Tubulinosematoidea</taxon>
        <taxon>Tubulinosematidae</taxon>
        <taxon>Tubulinosema</taxon>
    </lineage>
</organism>
<keyword evidence="2" id="KW-1185">Reference proteome</keyword>
<dbReference type="VEuPathDB" id="MicrosporidiaDB:TUBRATIS_22430"/>
<evidence type="ECO:0000313" key="2">
    <source>
        <dbReference type="Proteomes" id="UP000282876"/>
    </source>
</evidence>
<reference evidence="1 2" key="1">
    <citation type="submission" date="2018-10" db="EMBL/GenBank/DDBJ databases">
        <title>Draft genome sequence of the microsporidian Tubulinosema ratisbonensis.</title>
        <authorList>
            <person name="Polonais V."/>
            <person name="Peyretaillade E."/>
            <person name="Niehus S."/>
            <person name="Wawrzyniak I."/>
            <person name="Franchet A."/>
            <person name="Gaspin C."/>
            <person name="Reichstadt M."/>
            <person name="Belser C."/>
            <person name="Labadie K."/>
            <person name="Delbac F."/>
            <person name="Ferrandon D."/>
        </authorList>
    </citation>
    <scope>NUCLEOTIDE SEQUENCE [LARGE SCALE GENOMIC DNA]</scope>
    <source>
        <strain evidence="1 2">Franzen</strain>
    </source>
</reference>
<dbReference type="Proteomes" id="UP000282876">
    <property type="component" value="Unassembled WGS sequence"/>
</dbReference>
<gene>
    <name evidence="1" type="ORF">TUBRATIS_22430</name>
</gene>
<proteinExistence type="predicted"/>
<dbReference type="AlphaFoldDB" id="A0A437AJI2"/>
<accession>A0A437AJI2</accession>
<dbReference type="EMBL" id="RCSS01000574">
    <property type="protein sequence ID" value="RVD91305.1"/>
    <property type="molecule type" value="Genomic_DNA"/>
</dbReference>
<protein>
    <submittedName>
        <fullName evidence="1">Uncharacterized protein</fullName>
    </submittedName>
</protein>
<sequence>MNRKINQESFNNTEKLGKQLEDKLKEIKNKLTNTPIGVLDRVDSFENERYKIDEIIHFYTKVIQTNEIFEVKIKFFENNFLTTKTYPLIFLKESNFLANLMN</sequence>
<evidence type="ECO:0000313" key="1">
    <source>
        <dbReference type="EMBL" id="RVD91305.1"/>
    </source>
</evidence>